<reference evidence="2" key="1">
    <citation type="submission" date="2008-07" db="EMBL/GenBank/DDBJ databases">
        <title>Annotation of Ajellomyces capsulatus strain H88.</title>
        <authorList>
            <person name="Champion M."/>
            <person name="Cuomo C."/>
            <person name="Ma L.-J."/>
            <person name="Henn M.R."/>
            <person name="Sil A."/>
            <person name="Goldman B."/>
            <person name="Young S.K."/>
            <person name="Kodira C.D."/>
            <person name="Zeng Q."/>
            <person name="Koehrsen M."/>
            <person name="Alvarado L."/>
            <person name="Berlin A."/>
            <person name="Borenstein D."/>
            <person name="Chen Z."/>
            <person name="Engels R."/>
            <person name="Freedman E."/>
            <person name="Gellesch M."/>
            <person name="Goldberg J."/>
            <person name="Griggs A."/>
            <person name="Gujja S."/>
            <person name="Heiman D."/>
            <person name="Hepburn T."/>
            <person name="Howarth C."/>
            <person name="Jen D."/>
            <person name="Larson L."/>
            <person name="Lewis B."/>
            <person name="Mehta T."/>
            <person name="Park D."/>
            <person name="Pearson M."/>
            <person name="Roberts A."/>
            <person name="Saif S."/>
            <person name="Shea T."/>
            <person name="Shenoy N."/>
            <person name="Sisk P."/>
            <person name="Stolte C."/>
            <person name="Sykes S."/>
            <person name="Walk T."/>
            <person name="White J."/>
            <person name="Yandava C."/>
            <person name="Klein B."/>
            <person name="McEwen J.G."/>
            <person name="Puccia R."/>
            <person name="Goldman G.H."/>
            <person name="Felipe M.S."/>
            <person name="Nino-Vega G."/>
            <person name="San-Blas G."/>
            <person name="Taylor J."/>
            <person name="Mendoza L."/>
            <person name="Galagan J."/>
            <person name="Nusbaum C."/>
            <person name="Birren B."/>
        </authorList>
    </citation>
    <scope>NUCLEOTIDE SEQUENCE [LARGE SCALE GENOMIC DNA]</scope>
    <source>
        <strain evidence="2">H88</strain>
    </source>
</reference>
<accession>F0UII0</accession>
<evidence type="ECO:0000313" key="2">
    <source>
        <dbReference type="Proteomes" id="UP000008142"/>
    </source>
</evidence>
<gene>
    <name evidence="1" type="ORF">HCEG_04800</name>
</gene>
<sequence length="111" mass="12373">MEFGEMPLARWDKVKLSVTEPLVAFPPANIGSETAQSADPSSWITGRHLHMGDDALHVVCSRLFKKMFLLRNATILAAKVGLKFNPCISPSSRFEIEDPVQGFEELKNKQC</sequence>
<dbReference type="HOGENOM" id="CLU_2157612_0_0_1"/>
<evidence type="ECO:0000313" key="1">
    <source>
        <dbReference type="EMBL" id="EGC45585.1"/>
    </source>
</evidence>
<protein>
    <submittedName>
        <fullName evidence="1">Predicted protein</fullName>
    </submittedName>
</protein>
<dbReference type="AlphaFoldDB" id="F0UII0"/>
<name>F0UII0_AJEC8</name>
<proteinExistence type="predicted"/>
<dbReference type="EMBL" id="DS990639">
    <property type="protein sequence ID" value="EGC45585.1"/>
    <property type="molecule type" value="Genomic_DNA"/>
</dbReference>
<dbReference type="OrthoDB" id="10512643at2759"/>
<organism evidence="2">
    <name type="scientific">Ajellomyces capsulatus (strain H88)</name>
    <name type="common">Darling's disease fungus</name>
    <name type="synonym">Histoplasma capsulatum</name>
    <dbReference type="NCBI Taxonomy" id="544711"/>
    <lineage>
        <taxon>Eukaryota</taxon>
        <taxon>Fungi</taxon>
        <taxon>Dikarya</taxon>
        <taxon>Ascomycota</taxon>
        <taxon>Pezizomycotina</taxon>
        <taxon>Eurotiomycetes</taxon>
        <taxon>Eurotiomycetidae</taxon>
        <taxon>Onygenales</taxon>
        <taxon>Ajellomycetaceae</taxon>
        <taxon>Histoplasma</taxon>
    </lineage>
</organism>
<dbReference type="Proteomes" id="UP000008142">
    <property type="component" value="Unassembled WGS sequence"/>
</dbReference>